<keyword evidence="2" id="KW-1185">Reference proteome</keyword>
<keyword evidence="1" id="KW-0732">Signal</keyword>
<organism evidence="2 3">
    <name type="scientific">Actinia tenebrosa</name>
    <name type="common">Australian red waratah sea anemone</name>
    <dbReference type="NCBI Taxonomy" id="6105"/>
    <lineage>
        <taxon>Eukaryota</taxon>
        <taxon>Metazoa</taxon>
        <taxon>Cnidaria</taxon>
        <taxon>Anthozoa</taxon>
        <taxon>Hexacorallia</taxon>
        <taxon>Actiniaria</taxon>
        <taxon>Actiniidae</taxon>
        <taxon>Actinia</taxon>
    </lineage>
</organism>
<sequence length="166" mass="18635">MTSLIFGILVGILTVSHGLDPDCSNSAFSVGAIITKRDMILNEHQKELISSVSFTQCGLHCLERDWCISINFEIGKKRGKCFLNDAGLQQEFSRTWERERFMKKEGFVFSQLRPYLIGSPVKKGDIFRDMYSISGVCHQQILNSHENLCQGLLNCVDEIVSEAAGV</sequence>
<gene>
    <name evidence="3" type="primary">LOC116308096</name>
</gene>
<feature type="signal peptide" evidence="1">
    <location>
        <begin position="1"/>
        <end position="18"/>
    </location>
</feature>
<dbReference type="OrthoDB" id="10520252at2759"/>
<reference evidence="3" key="1">
    <citation type="submission" date="2025-08" db="UniProtKB">
        <authorList>
            <consortium name="RefSeq"/>
        </authorList>
    </citation>
    <scope>IDENTIFICATION</scope>
</reference>
<feature type="chain" id="PRO_5028234486" evidence="1">
    <location>
        <begin position="19"/>
        <end position="166"/>
    </location>
</feature>
<dbReference type="RefSeq" id="XP_031574324.1">
    <property type="nucleotide sequence ID" value="XM_031718464.1"/>
</dbReference>
<dbReference type="GeneID" id="116308096"/>
<protein>
    <submittedName>
        <fullName evidence="3">Uncharacterized protein LOC116308096</fullName>
    </submittedName>
</protein>
<evidence type="ECO:0000313" key="3">
    <source>
        <dbReference type="RefSeq" id="XP_031574324.1"/>
    </source>
</evidence>
<accession>A0A6P8J3Z0</accession>
<dbReference type="KEGG" id="aten:116308096"/>
<name>A0A6P8J3Z0_ACTTE</name>
<dbReference type="Proteomes" id="UP000515163">
    <property type="component" value="Unplaced"/>
</dbReference>
<proteinExistence type="predicted"/>
<evidence type="ECO:0000313" key="2">
    <source>
        <dbReference type="Proteomes" id="UP000515163"/>
    </source>
</evidence>
<dbReference type="InParanoid" id="A0A6P8J3Z0"/>
<evidence type="ECO:0000256" key="1">
    <source>
        <dbReference type="SAM" id="SignalP"/>
    </source>
</evidence>
<dbReference type="AlphaFoldDB" id="A0A6P8J3Z0"/>